<feature type="transmembrane region" description="Helical" evidence="1">
    <location>
        <begin position="423"/>
        <end position="441"/>
    </location>
</feature>
<evidence type="ECO:0000313" key="3">
    <source>
        <dbReference type="Proteomes" id="UP000636479"/>
    </source>
</evidence>
<organism evidence="2 3">
    <name type="scientific">Mycena indigotica</name>
    <dbReference type="NCBI Taxonomy" id="2126181"/>
    <lineage>
        <taxon>Eukaryota</taxon>
        <taxon>Fungi</taxon>
        <taxon>Dikarya</taxon>
        <taxon>Basidiomycota</taxon>
        <taxon>Agaricomycotina</taxon>
        <taxon>Agaricomycetes</taxon>
        <taxon>Agaricomycetidae</taxon>
        <taxon>Agaricales</taxon>
        <taxon>Marasmiineae</taxon>
        <taxon>Mycenaceae</taxon>
        <taxon>Mycena</taxon>
    </lineage>
</organism>
<dbReference type="OrthoDB" id="9451547at2759"/>
<dbReference type="PANTHER" id="PTHR35043:SF7">
    <property type="entry name" value="TRANSCRIPTION FACTOR DOMAIN-CONTAINING PROTEIN"/>
    <property type="match status" value="1"/>
</dbReference>
<comment type="caution">
    <text evidence="2">The sequence shown here is derived from an EMBL/GenBank/DDBJ whole genome shotgun (WGS) entry which is preliminary data.</text>
</comment>
<feature type="transmembrane region" description="Helical" evidence="1">
    <location>
        <begin position="23"/>
        <end position="42"/>
    </location>
</feature>
<feature type="transmembrane region" description="Helical" evidence="1">
    <location>
        <begin position="194"/>
        <end position="212"/>
    </location>
</feature>
<protein>
    <submittedName>
        <fullName evidence="2">Uncharacterized protein</fullName>
    </submittedName>
</protein>
<reference evidence="2" key="1">
    <citation type="submission" date="2020-05" db="EMBL/GenBank/DDBJ databases">
        <title>Mycena genomes resolve the evolution of fungal bioluminescence.</title>
        <authorList>
            <person name="Tsai I.J."/>
        </authorList>
    </citation>
    <scope>NUCLEOTIDE SEQUENCE</scope>
    <source>
        <strain evidence="2">171206Taipei</strain>
    </source>
</reference>
<feature type="transmembrane region" description="Helical" evidence="1">
    <location>
        <begin position="75"/>
        <end position="97"/>
    </location>
</feature>
<dbReference type="RefSeq" id="XP_037215488.1">
    <property type="nucleotide sequence ID" value="XM_037368562.1"/>
</dbReference>
<evidence type="ECO:0000313" key="2">
    <source>
        <dbReference type="EMBL" id="KAF7293060.1"/>
    </source>
</evidence>
<feature type="transmembrane region" description="Helical" evidence="1">
    <location>
        <begin position="344"/>
        <end position="364"/>
    </location>
</feature>
<keyword evidence="3" id="KW-1185">Reference proteome</keyword>
<keyword evidence="1" id="KW-0472">Membrane</keyword>
<dbReference type="GeneID" id="59351078"/>
<accession>A0A8H6S4M6</accession>
<dbReference type="Proteomes" id="UP000636479">
    <property type="component" value="Unassembled WGS sequence"/>
</dbReference>
<keyword evidence="1" id="KW-0812">Transmembrane</keyword>
<name>A0A8H6S4M6_9AGAR</name>
<keyword evidence="1" id="KW-1133">Transmembrane helix</keyword>
<sequence length="463" mass="52289">MSESGLPEFIGNRCRDIDNCRTIAGILISCLSTVILSTYSSLHPNVPRTRRGRYNNELSFSESPRRWIVQQISDVYPKLIMFLIGLIAPEVTFGLAFRQYLNMKQIPTTSTKHRHGLSLWVALQHQRAALSKLTSYAEISVYIDVIRAFDVADIEDKSKADLVTKFIALTQLVWFVVQILARLLLRLPFKLSELEVATVAFALIPLCTWWLWKDKPQDVNEAIRLSVGREREYIHSMTPAPGKEDEGDQTNSTITHSEHSELLENASSGELLPNSRFQRSLASILTAIFFGNFHSDYWRPRIEKYMAVPIFWTGPWLLDLGPAANGRRNISENSTNSTHGTSLTLQFILSLLFGAVHCGAWALYFPSVVIARLWQCGAVAVIGCPPLALLANALSRRLRRRHPASFVWRQVANTFTTINHLTILSYVVARVVLLVLAFATLRERDLPSGIFVDFSWSSLIPHL</sequence>
<dbReference type="AlphaFoldDB" id="A0A8H6S4M6"/>
<feature type="transmembrane region" description="Helical" evidence="1">
    <location>
        <begin position="166"/>
        <end position="185"/>
    </location>
</feature>
<feature type="transmembrane region" description="Helical" evidence="1">
    <location>
        <begin position="376"/>
        <end position="394"/>
    </location>
</feature>
<proteinExistence type="predicted"/>
<dbReference type="PANTHER" id="PTHR35043">
    <property type="entry name" value="TRANSCRIPTION FACTOR DOMAIN-CONTAINING PROTEIN"/>
    <property type="match status" value="1"/>
</dbReference>
<gene>
    <name evidence="2" type="ORF">MIND_01205400</name>
</gene>
<evidence type="ECO:0000256" key="1">
    <source>
        <dbReference type="SAM" id="Phobius"/>
    </source>
</evidence>
<dbReference type="EMBL" id="JACAZF010000011">
    <property type="protein sequence ID" value="KAF7293060.1"/>
    <property type="molecule type" value="Genomic_DNA"/>
</dbReference>